<keyword evidence="1" id="KW-1133">Transmembrane helix</keyword>
<dbReference type="HOGENOM" id="CLU_2490570_0_0_2"/>
<reference evidence="2 3" key="1">
    <citation type="journal article" date="2012" name="Environ. Microbiol.">
        <title>The genome of the ammonia-oxidizing Candidatus Nitrososphaera gargensis: insights into metabolic versatility and environmental adaptations.</title>
        <authorList>
            <person name="Spang A."/>
            <person name="Poehlein A."/>
            <person name="Offre P."/>
            <person name="Zumbragel S."/>
            <person name="Haider S."/>
            <person name="Rychlik N."/>
            <person name="Nowka B."/>
            <person name="Schmeisser C."/>
            <person name="Lebedeva E.V."/>
            <person name="Rattei T."/>
            <person name="Bohm C."/>
            <person name="Schmid M."/>
            <person name="Galushko A."/>
            <person name="Hatzenpichler R."/>
            <person name="Weinmaier T."/>
            <person name="Daniel R."/>
            <person name="Schleper C."/>
            <person name="Spieck E."/>
            <person name="Streit W."/>
            <person name="Wagner M."/>
        </authorList>
    </citation>
    <scope>NUCLEOTIDE SEQUENCE [LARGE SCALE GENOMIC DNA]</scope>
    <source>
        <strain evidence="3">Ga9.2</strain>
    </source>
</reference>
<dbReference type="RefSeq" id="WP_015019325.1">
    <property type="nucleotide sequence ID" value="NC_018719.1"/>
</dbReference>
<dbReference type="KEGG" id="nga:Ngar_c18560"/>
<keyword evidence="1" id="KW-0472">Membrane</keyword>
<organism evidence="2 3">
    <name type="scientific">Nitrososphaera gargensis (strain Ga9.2)</name>
    <dbReference type="NCBI Taxonomy" id="1237085"/>
    <lineage>
        <taxon>Archaea</taxon>
        <taxon>Nitrososphaerota</taxon>
        <taxon>Nitrososphaeria</taxon>
        <taxon>Nitrososphaerales</taxon>
        <taxon>Nitrososphaeraceae</taxon>
        <taxon>Nitrososphaera</taxon>
    </lineage>
</organism>
<keyword evidence="3" id="KW-1185">Reference proteome</keyword>
<dbReference type="EMBL" id="CP002408">
    <property type="protein sequence ID" value="AFU58788.1"/>
    <property type="molecule type" value="Genomic_DNA"/>
</dbReference>
<evidence type="ECO:0000256" key="1">
    <source>
        <dbReference type="SAM" id="Phobius"/>
    </source>
</evidence>
<dbReference type="BioCyc" id="CNIT1237085:G1324-1854-MONOMER"/>
<dbReference type="GeneID" id="13795719"/>
<keyword evidence="1" id="KW-0812">Transmembrane</keyword>
<dbReference type="AlphaFoldDB" id="K0IIF4"/>
<evidence type="ECO:0000313" key="2">
    <source>
        <dbReference type="EMBL" id="AFU58788.1"/>
    </source>
</evidence>
<protein>
    <recommendedName>
        <fullName evidence="4">GtrA-like protein domain-containing protein</fullName>
    </recommendedName>
</protein>
<name>K0IIF4_NITGG</name>
<evidence type="ECO:0000313" key="3">
    <source>
        <dbReference type="Proteomes" id="UP000008037"/>
    </source>
</evidence>
<accession>K0IIF4</accession>
<dbReference type="STRING" id="1237085.Ngar_c18560"/>
<sequence>MSVKKVISKDRVKEYMIVTLVSHIVGQLVFLPWNLYVMNFTPEQFLRGAIASIPIAFIWNYAGIKVNLYCSYKVKSFVENVATRKH</sequence>
<feature type="transmembrane region" description="Helical" evidence="1">
    <location>
        <begin position="12"/>
        <end position="33"/>
    </location>
</feature>
<dbReference type="InParanoid" id="K0IIF4"/>
<evidence type="ECO:0008006" key="4">
    <source>
        <dbReference type="Google" id="ProtNLM"/>
    </source>
</evidence>
<gene>
    <name evidence="2" type="ordered locus">Ngar_c18560</name>
</gene>
<dbReference type="Proteomes" id="UP000008037">
    <property type="component" value="Chromosome"/>
</dbReference>
<proteinExistence type="predicted"/>